<protein>
    <submittedName>
        <fullName evidence="2">Scr1 family TA system antitoxin-like transcriptional regulator</fullName>
    </submittedName>
</protein>
<evidence type="ECO:0000313" key="3">
    <source>
        <dbReference type="Proteomes" id="UP001183390"/>
    </source>
</evidence>
<dbReference type="Pfam" id="PF13560">
    <property type="entry name" value="HTH_31"/>
    <property type="match status" value="1"/>
</dbReference>
<organism evidence="2 3">
    <name type="scientific">Nocardiopsis lambiniae</name>
    <dbReference type="NCBI Taxonomy" id="3075539"/>
    <lineage>
        <taxon>Bacteria</taxon>
        <taxon>Bacillati</taxon>
        <taxon>Actinomycetota</taxon>
        <taxon>Actinomycetes</taxon>
        <taxon>Streptosporangiales</taxon>
        <taxon>Nocardiopsidaceae</taxon>
        <taxon>Nocardiopsis</taxon>
    </lineage>
</organism>
<proteinExistence type="predicted"/>
<dbReference type="Proteomes" id="UP001183390">
    <property type="component" value="Unassembled WGS sequence"/>
</dbReference>
<sequence>MTPEIFAEALTCAREAAGLSQTQLAKSASLSLSSLNRWENSGSLPRRENAETLDRILGCGGSLLARHQEAKDGFTLPPWARSLSHIEAEARAAEAVIPNMVPGYLQSPSLASLLFTTARPWMSEEETAKLTALRCGRLHQLPHLRVKAAFPMFVLDALPEEIRAEQVTVLLKWIETGRVAVHLVPRGSILLTPGSATTVYHFPNGEVAIAGDWSGGTVLAERSDHPALLGGVSSALAAALPARESREILEGLR</sequence>
<gene>
    <name evidence="2" type="ORF">RM479_08090</name>
</gene>
<dbReference type="SUPFAM" id="SSF47413">
    <property type="entry name" value="lambda repressor-like DNA-binding domains"/>
    <property type="match status" value="1"/>
</dbReference>
<dbReference type="Pfam" id="PF19054">
    <property type="entry name" value="DUF5753"/>
    <property type="match status" value="1"/>
</dbReference>
<feature type="domain" description="HTH cro/C1-type" evidence="1">
    <location>
        <begin position="13"/>
        <end position="64"/>
    </location>
</feature>
<evidence type="ECO:0000259" key="1">
    <source>
        <dbReference type="PROSITE" id="PS50943"/>
    </source>
</evidence>
<dbReference type="InterPro" id="IPR043917">
    <property type="entry name" value="DUF5753"/>
</dbReference>
<keyword evidence="3" id="KW-1185">Reference proteome</keyword>
<name>A0ABU2M8T0_9ACTN</name>
<dbReference type="InterPro" id="IPR001387">
    <property type="entry name" value="Cro/C1-type_HTH"/>
</dbReference>
<reference evidence="3" key="1">
    <citation type="submission" date="2023-07" db="EMBL/GenBank/DDBJ databases">
        <title>30 novel species of actinomycetes from the DSMZ collection.</title>
        <authorList>
            <person name="Nouioui I."/>
        </authorList>
    </citation>
    <scope>NUCLEOTIDE SEQUENCE [LARGE SCALE GENOMIC DNA]</scope>
    <source>
        <strain evidence="3">DSM 44743</strain>
    </source>
</reference>
<dbReference type="PROSITE" id="PS50943">
    <property type="entry name" value="HTH_CROC1"/>
    <property type="match status" value="1"/>
</dbReference>
<dbReference type="RefSeq" id="WP_311511101.1">
    <property type="nucleotide sequence ID" value="NZ_JAVREP010000004.1"/>
</dbReference>
<dbReference type="SMART" id="SM00530">
    <property type="entry name" value="HTH_XRE"/>
    <property type="match status" value="1"/>
</dbReference>
<accession>A0ABU2M8T0</accession>
<dbReference type="Gene3D" id="1.10.260.40">
    <property type="entry name" value="lambda repressor-like DNA-binding domains"/>
    <property type="match status" value="1"/>
</dbReference>
<comment type="caution">
    <text evidence="2">The sequence shown here is derived from an EMBL/GenBank/DDBJ whole genome shotgun (WGS) entry which is preliminary data.</text>
</comment>
<dbReference type="EMBL" id="JAVREP010000004">
    <property type="protein sequence ID" value="MDT0328371.1"/>
    <property type="molecule type" value="Genomic_DNA"/>
</dbReference>
<dbReference type="InterPro" id="IPR010982">
    <property type="entry name" value="Lambda_DNA-bd_dom_sf"/>
</dbReference>
<evidence type="ECO:0000313" key="2">
    <source>
        <dbReference type="EMBL" id="MDT0328371.1"/>
    </source>
</evidence>